<name>A0ABR2U005_9ROSI</name>
<feature type="compositionally biased region" description="Basic and acidic residues" evidence="1">
    <location>
        <begin position="67"/>
        <end position="83"/>
    </location>
</feature>
<evidence type="ECO:0000313" key="2">
    <source>
        <dbReference type="EMBL" id="KAK9042935.1"/>
    </source>
</evidence>
<evidence type="ECO:0000313" key="3">
    <source>
        <dbReference type="Proteomes" id="UP001396334"/>
    </source>
</evidence>
<keyword evidence="3" id="KW-1185">Reference proteome</keyword>
<feature type="region of interest" description="Disordered" evidence="1">
    <location>
        <begin position="60"/>
        <end position="83"/>
    </location>
</feature>
<proteinExistence type="predicted"/>
<accession>A0ABR2U005</accession>
<dbReference type="Proteomes" id="UP001396334">
    <property type="component" value="Unassembled WGS sequence"/>
</dbReference>
<organism evidence="2 3">
    <name type="scientific">Hibiscus sabdariffa</name>
    <name type="common">roselle</name>
    <dbReference type="NCBI Taxonomy" id="183260"/>
    <lineage>
        <taxon>Eukaryota</taxon>
        <taxon>Viridiplantae</taxon>
        <taxon>Streptophyta</taxon>
        <taxon>Embryophyta</taxon>
        <taxon>Tracheophyta</taxon>
        <taxon>Spermatophyta</taxon>
        <taxon>Magnoliopsida</taxon>
        <taxon>eudicotyledons</taxon>
        <taxon>Gunneridae</taxon>
        <taxon>Pentapetalae</taxon>
        <taxon>rosids</taxon>
        <taxon>malvids</taxon>
        <taxon>Malvales</taxon>
        <taxon>Malvaceae</taxon>
        <taxon>Malvoideae</taxon>
        <taxon>Hibiscus</taxon>
    </lineage>
</organism>
<evidence type="ECO:0000256" key="1">
    <source>
        <dbReference type="SAM" id="MobiDB-lite"/>
    </source>
</evidence>
<comment type="caution">
    <text evidence="2">The sequence shown here is derived from an EMBL/GenBank/DDBJ whole genome shotgun (WGS) entry which is preliminary data.</text>
</comment>
<reference evidence="2 3" key="1">
    <citation type="journal article" date="2024" name="G3 (Bethesda)">
        <title>Genome assembly of Hibiscus sabdariffa L. provides insights into metabolisms of medicinal natural products.</title>
        <authorList>
            <person name="Kim T."/>
        </authorList>
    </citation>
    <scope>NUCLEOTIDE SEQUENCE [LARGE SCALE GENOMIC DNA]</scope>
    <source>
        <strain evidence="2">TK-2024</strain>
        <tissue evidence="2">Old leaves</tissue>
    </source>
</reference>
<dbReference type="EMBL" id="JBBPBN010000003">
    <property type="protein sequence ID" value="KAK9042935.1"/>
    <property type="molecule type" value="Genomic_DNA"/>
</dbReference>
<gene>
    <name evidence="2" type="ORF">V6N11_071288</name>
</gene>
<sequence>MHIGSGYGAAFELVLGKEVSTTILVLDILPGKEVCHKVKSVNAIVDSLVSPSQCVVLDATRRKKGHGRSEKATQGDSAVEKLD</sequence>
<protein>
    <submittedName>
        <fullName evidence="2">Uncharacterized protein</fullName>
    </submittedName>
</protein>